<gene>
    <name evidence="2" type="ORF">HYG79_09160</name>
</gene>
<reference evidence="2 3" key="1">
    <citation type="journal article" date="2006" name="Int. J. Syst. Evol. Microbiol.">
        <title>Costertonia aggregata gen. nov., sp. nov., a mesophilic marine bacterium of the family Flavobacteriaceae, isolated from a mature biofilm.</title>
        <authorList>
            <person name="Kwon K.K."/>
            <person name="Lee Y.K."/>
            <person name="Lee H.K."/>
        </authorList>
    </citation>
    <scope>NUCLEOTIDE SEQUENCE [LARGE SCALE GENOMIC DNA]</scope>
    <source>
        <strain evidence="2 3">KCCM 42265</strain>
    </source>
</reference>
<name>A0A7H9AQ15_9FLAO</name>
<keyword evidence="1" id="KW-0472">Membrane</keyword>
<keyword evidence="3" id="KW-1185">Reference proteome</keyword>
<feature type="transmembrane region" description="Helical" evidence="1">
    <location>
        <begin position="168"/>
        <end position="187"/>
    </location>
</feature>
<evidence type="ECO:0000256" key="1">
    <source>
        <dbReference type="SAM" id="Phobius"/>
    </source>
</evidence>
<organism evidence="2 3">
    <name type="scientific">Costertonia aggregata</name>
    <dbReference type="NCBI Taxonomy" id="343403"/>
    <lineage>
        <taxon>Bacteria</taxon>
        <taxon>Pseudomonadati</taxon>
        <taxon>Bacteroidota</taxon>
        <taxon>Flavobacteriia</taxon>
        <taxon>Flavobacteriales</taxon>
        <taxon>Flavobacteriaceae</taxon>
        <taxon>Costertonia</taxon>
    </lineage>
</organism>
<evidence type="ECO:0008006" key="4">
    <source>
        <dbReference type="Google" id="ProtNLM"/>
    </source>
</evidence>
<sequence length="576" mass="65791">MKFNHTVLTVKSYLREIKQAFVLCLMFGSFCGLSQESAKVNASIDTSYIKIGEQIKFTVTVDVDSTATVFFPEGQTFSPLETVEAIATDTVRKKNRFILQKIYALTQFDSGAYTIPQQRIAINEKPFMTDSFRINVNTVPVDTLKQKMFDIKPLIQVEKSNARIWKTILWVLGGLLIVGALLYWFVWRKKPLTEEEKVALLPPYDRALLELKKLENSKYLIQDEYKAYYSQLTDIVRSYLEEDAHVSALESTTGQLITKLEMMKDAGELKLDDATIKQFQQILQTADLVKFAKSKPSTSVAEQDRKLVEQIVVKTHDALPEPTIEELMLQEEYKEEQERKKRRRKIMYSAAAVLGALVLSVAGLSVYYGPKQVWDTVTFHHTKQLLEGDWVASSYGFPPLRIETPGVLKRVDGELISNSANLDTIKNEAKRKAAKDVFNKFSASQKLGISEFLMEEGKDDIYIKFEDMTLPNKDSTNLEKEAQEGIDFFAKQDRVKNIITKREKYSTPAGSEGLKQYGSLKFKSSEGEYQKKNYIILNFAAPGNYKRLFLIWNVDDEYADKIVDRILASIEIKTEV</sequence>
<evidence type="ECO:0000313" key="2">
    <source>
        <dbReference type="EMBL" id="QLG45507.1"/>
    </source>
</evidence>
<dbReference type="EMBL" id="CP058595">
    <property type="protein sequence ID" value="QLG45507.1"/>
    <property type="molecule type" value="Genomic_DNA"/>
</dbReference>
<dbReference type="KEGG" id="cagg:HYG79_09160"/>
<evidence type="ECO:0000313" key="3">
    <source>
        <dbReference type="Proteomes" id="UP000509302"/>
    </source>
</evidence>
<accession>A0A7H9AQ15</accession>
<protein>
    <recommendedName>
        <fullName evidence="4">Protein BatD</fullName>
    </recommendedName>
</protein>
<proteinExistence type="predicted"/>
<dbReference type="AlphaFoldDB" id="A0A7H9AQ15"/>
<feature type="transmembrane region" description="Helical" evidence="1">
    <location>
        <begin position="346"/>
        <end position="368"/>
    </location>
</feature>
<keyword evidence="1" id="KW-1133">Transmembrane helix</keyword>
<dbReference type="RefSeq" id="WP_179241795.1">
    <property type="nucleotide sequence ID" value="NZ_CP058595.1"/>
</dbReference>
<dbReference type="Proteomes" id="UP000509302">
    <property type="component" value="Chromosome"/>
</dbReference>
<keyword evidence="1" id="KW-0812">Transmembrane</keyword>